<evidence type="ECO:0000256" key="12">
    <source>
        <dbReference type="ARBA" id="ARBA00023136"/>
    </source>
</evidence>
<dbReference type="EMBL" id="JBHUHD010000001">
    <property type="protein sequence ID" value="MFD2141067.1"/>
    <property type="molecule type" value="Genomic_DNA"/>
</dbReference>
<dbReference type="RefSeq" id="WP_213350402.1">
    <property type="nucleotide sequence ID" value="NZ_JAHBGB010000002.1"/>
</dbReference>
<keyword evidence="10 13" id="KW-0653">Protein transport</keyword>
<keyword evidence="12 15" id="KW-0472">Membrane</keyword>
<dbReference type="PANTHER" id="PTHR30558:SF9">
    <property type="entry name" value="BIOPOLYMER TRANSPORT PROTEIN EXBD"/>
    <property type="match status" value="1"/>
</dbReference>
<evidence type="ECO:0000256" key="14">
    <source>
        <dbReference type="SAM" id="MobiDB-lite"/>
    </source>
</evidence>
<proteinExistence type="inferred from homology"/>
<evidence type="ECO:0000256" key="6">
    <source>
        <dbReference type="ARBA" id="ARBA00022448"/>
    </source>
</evidence>
<feature type="region of interest" description="Disordered" evidence="14">
    <location>
        <begin position="148"/>
        <end position="181"/>
    </location>
</feature>
<evidence type="ECO:0000256" key="2">
    <source>
        <dbReference type="ARBA" id="ARBA00004249"/>
    </source>
</evidence>
<comment type="subcellular location">
    <subcellularLocation>
        <location evidence="2">Cell inner membrane</location>
        <topology evidence="2">Single-pass type II membrane protein</topology>
    </subcellularLocation>
    <subcellularLocation>
        <location evidence="13">Cell membrane</location>
        <topology evidence="13">Single-pass type II membrane protein</topology>
    </subcellularLocation>
</comment>
<keyword evidence="17" id="KW-1185">Reference proteome</keyword>
<evidence type="ECO:0000256" key="7">
    <source>
        <dbReference type="ARBA" id="ARBA00022475"/>
    </source>
</evidence>
<feature type="transmembrane region" description="Helical" evidence="15">
    <location>
        <begin position="20"/>
        <end position="41"/>
    </location>
</feature>
<evidence type="ECO:0000256" key="5">
    <source>
        <dbReference type="ARBA" id="ARBA00022090"/>
    </source>
</evidence>
<sequence>MGAKLQSSDVDDLGENHEINVTPFIDVILVLLIIFMVAAPLSTVDVKVDLPASTAAVQPRPDKPVYLSVKSDLGLAIGNDDIPRGGLGPELDRTTEGKKDTRIFLRADKSVAYGDLMEVMNLLRAAGYLKIALVGLEAAPAAAAAPAATGAGAVPGSPASAAPASAAPAAPAPAAPAGAAQ</sequence>
<keyword evidence="8" id="KW-0997">Cell inner membrane</keyword>
<dbReference type="Gene3D" id="3.30.420.270">
    <property type="match status" value="1"/>
</dbReference>
<protein>
    <recommendedName>
        <fullName evidence="5">Biopolymer transport protein ExbD</fullName>
    </recommendedName>
</protein>
<dbReference type="PANTHER" id="PTHR30558">
    <property type="entry name" value="EXBD MEMBRANE COMPONENT OF PMF-DRIVEN MACROMOLECULE IMPORT SYSTEM"/>
    <property type="match status" value="1"/>
</dbReference>
<accession>A0ABW4YXH8</accession>
<reference evidence="17" key="1">
    <citation type="journal article" date="2019" name="Int. J. Syst. Evol. Microbiol.">
        <title>The Global Catalogue of Microorganisms (GCM) 10K type strain sequencing project: providing services to taxonomists for standard genome sequencing and annotation.</title>
        <authorList>
            <consortium name="The Broad Institute Genomics Platform"/>
            <consortium name="The Broad Institute Genome Sequencing Center for Infectious Disease"/>
            <person name="Wu L."/>
            <person name="Ma J."/>
        </authorList>
    </citation>
    <scope>NUCLEOTIDE SEQUENCE [LARGE SCALE GENOMIC DNA]</scope>
    <source>
        <strain evidence="17">CCM 7435</strain>
    </source>
</reference>
<comment type="function">
    <text evidence="1">Involved in the TonB-dependent energy-dependent transport of various receptor-bound substrates.</text>
</comment>
<gene>
    <name evidence="16" type="primary">exbD</name>
    <name evidence="16" type="ORF">ACFSNC_11690</name>
</gene>
<evidence type="ECO:0000313" key="17">
    <source>
        <dbReference type="Proteomes" id="UP001597299"/>
    </source>
</evidence>
<evidence type="ECO:0000256" key="9">
    <source>
        <dbReference type="ARBA" id="ARBA00022692"/>
    </source>
</evidence>
<evidence type="ECO:0000256" key="10">
    <source>
        <dbReference type="ARBA" id="ARBA00022927"/>
    </source>
</evidence>
<evidence type="ECO:0000256" key="15">
    <source>
        <dbReference type="SAM" id="Phobius"/>
    </source>
</evidence>
<keyword evidence="11 15" id="KW-1133">Transmembrane helix</keyword>
<evidence type="ECO:0000256" key="13">
    <source>
        <dbReference type="RuleBase" id="RU003879"/>
    </source>
</evidence>
<name>A0ABW4YXH8_9HYPH</name>
<dbReference type="InterPro" id="IPR003400">
    <property type="entry name" value="ExbD"/>
</dbReference>
<comment type="caution">
    <text evidence="16">The sequence shown here is derived from an EMBL/GenBank/DDBJ whole genome shotgun (WGS) entry which is preliminary data.</text>
</comment>
<comment type="subunit">
    <text evidence="4">The accessory proteins ExbB and ExbD seem to form a complex with TonB.</text>
</comment>
<evidence type="ECO:0000256" key="4">
    <source>
        <dbReference type="ARBA" id="ARBA00011471"/>
    </source>
</evidence>
<feature type="compositionally biased region" description="Low complexity" evidence="14">
    <location>
        <begin position="148"/>
        <end position="169"/>
    </location>
</feature>
<dbReference type="Pfam" id="PF02472">
    <property type="entry name" value="ExbD"/>
    <property type="match status" value="1"/>
</dbReference>
<keyword evidence="7" id="KW-1003">Cell membrane</keyword>
<dbReference type="NCBIfam" id="TIGR02803">
    <property type="entry name" value="ExbD_1"/>
    <property type="match status" value="1"/>
</dbReference>
<comment type="similarity">
    <text evidence="3 13">Belongs to the ExbD/TolR family.</text>
</comment>
<evidence type="ECO:0000256" key="1">
    <source>
        <dbReference type="ARBA" id="ARBA00003540"/>
    </source>
</evidence>
<keyword evidence="6 13" id="KW-0813">Transport</keyword>
<evidence type="ECO:0000256" key="3">
    <source>
        <dbReference type="ARBA" id="ARBA00005811"/>
    </source>
</evidence>
<evidence type="ECO:0000256" key="8">
    <source>
        <dbReference type="ARBA" id="ARBA00022519"/>
    </source>
</evidence>
<dbReference type="InterPro" id="IPR014170">
    <property type="entry name" value="TonB_ExbD_1"/>
</dbReference>
<evidence type="ECO:0000256" key="11">
    <source>
        <dbReference type="ARBA" id="ARBA00022989"/>
    </source>
</evidence>
<dbReference type="Proteomes" id="UP001597299">
    <property type="component" value="Unassembled WGS sequence"/>
</dbReference>
<keyword evidence="9 13" id="KW-0812">Transmembrane</keyword>
<evidence type="ECO:0000313" key="16">
    <source>
        <dbReference type="EMBL" id="MFD2141067.1"/>
    </source>
</evidence>
<organism evidence="16 17">
    <name type="scientific">Ancylobacter oerskovii</name>
    <dbReference type="NCBI Taxonomy" id="459519"/>
    <lineage>
        <taxon>Bacteria</taxon>
        <taxon>Pseudomonadati</taxon>
        <taxon>Pseudomonadota</taxon>
        <taxon>Alphaproteobacteria</taxon>
        <taxon>Hyphomicrobiales</taxon>
        <taxon>Xanthobacteraceae</taxon>
        <taxon>Ancylobacter</taxon>
    </lineage>
</organism>